<name>A0AAD1UQE7_EUPCR</name>
<dbReference type="EMBL" id="CAMPGE010013034">
    <property type="protein sequence ID" value="CAI2371778.1"/>
    <property type="molecule type" value="Genomic_DNA"/>
</dbReference>
<proteinExistence type="predicted"/>
<evidence type="ECO:0000313" key="2">
    <source>
        <dbReference type="EMBL" id="CAI2371778.1"/>
    </source>
</evidence>
<protein>
    <submittedName>
        <fullName evidence="2">Uncharacterized protein</fullName>
    </submittedName>
</protein>
<reference evidence="2" key="1">
    <citation type="submission" date="2023-07" db="EMBL/GenBank/DDBJ databases">
        <authorList>
            <consortium name="AG Swart"/>
            <person name="Singh M."/>
            <person name="Singh A."/>
            <person name="Seah K."/>
            <person name="Emmerich C."/>
        </authorList>
    </citation>
    <scope>NUCLEOTIDE SEQUENCE</scope>
    <source>
        <strain evidence="2">DP1</strain>
    </source>
</reference>
<dbReference type="AlphaFoldDB" id="A0AAD1UQE7"/>
<evidence type="ECO:0000313" key="3">
    <source>
        <dbReference type="Proteomes" id="UP001295684"/>
    </source>
</evidence>
<organism evidence="2 3">
    <name type="scientific">Euplotes crassus</name>
    <dbReference type="NCBI Taxonomy" id="5936"/>
    <lineage>
        <taxon>Eukaryota</taxon>
        <taxon>Sar</taxon>
        <taxon>Alveolata</taxon>
        <taxon>Ciliophora</taxon>
        <taxon>Intramacronucleata</taxon>
        <taxon>Spirotrichea</taxon>
        <taxon>Hypotrichia</taxon>
        <taxon>Euplotida</taxon>
        <taxon>Euplotidae</taxon>
        <taxon>Moneuplotes</taxon>
    </lineage>
</organism>
<comment type="caution">
    <text evidence="2">The sequence shown here is derived from an EMBL/GenBank/DDBJ whole genome shotgun (WGS) entry which is preliminary data.</text>
</comment>
<evidence type="ECO:0000256" key="1">
    <source>
        <dbReference type="SAM" id="MobiDB-lite"/>
    </source>
</evidence>
<keyword evidence="3" id="KW-1185">Reference proteome</keyword>
<dbReference type="Proteomes" id="UP001295684">
    <property type="component" value="Unassembled WGS sequence"/>
</dbReference>
<accession>A0AAD1UQE7</accession>
<gene>
    <name evidence="2" type="ORF">ECRASSUSDP1_LOCUS13103</name>
</gene>
<sequence length="303" mass="35332">MSEQAYYSKLEDSVATKTITNQNSFNSFMKAMMKKVDPDYKKSKNNLTKDILKTEFKNLKKSLGLPKSSKAEVCITFDQLMNYYNGVNEPSKRLEQIKSLFKKILKKEFKKMRENGYIQRMLKAVYTKELIEQAQIGIETLANESQEYFSVHRPNTEQFRGFNSDPNEISDIKNEVTKLTEMVKGLSENKPQDNFSEFKPRQTPSNHDQRVDFDTSGSFFSYRNSHFSNPQTQDFLTNRVWPKTRILLALASRMYKENVITLEQRGKLKDLIIAADIRLQAALNEYYIDGNRAILYRNLVCLI</sequence>
<feature type="region of interest" description="Disordered" evidence="1">
    <location>
        <begin position="190"/>
        <end position="210"/>
    </location>
</feature>